<dbReference type="Proteomes" id="UP000054485">
    <property type="component" value="Unassembled WGS sequence"/>
</dbReference>
<sequence length="139" mass="15921">MSGTQRVYAARISNTEELVRYNFLFINSHDDQREEYAKVSDIILRKAHRIKVTVTWHWFYAENDFEGCGTNVPLVFVPTITARPLPSPYGLRLKSVLAWRVLRGRRISTCSNAPFPCAAEYVTSDRIGCENISETCRCS</sequence>
<organism evidence="1 2">
    <name type="scientific">Suillus luteus UH-Slu-Lm8-n1</name>
    <dbReference type="NCBI Taxonomy" id="930992"/>
    <lineage>
        <taxon>Eukaryota</taxon>
        <taxon>Fungi</taxon>
        <taxon>Dikarya</taxon>
        <taxon>Basidiomycota</taxon>
        <taxon>Agaricomycotina</taxon>
        <taxon>Agaricomycetes</taxon>
        <taxon>Agaricomycetidae</taxon>
        <taxon>Boletales</taxon>
        <taxon>Suillineae</taxon>
        <taxon>Suillaceae</taxon>
        <taxon>Suillus</taxon>
    </lineage>
</organism>
<name>A0A0D0B4V3_9AGAM</name>
<gene>
    <name evidence="1" type="ORF">CY34DRAFT_433568</name>
</gene>
<accession>A0A0D0B4V3</accession>
<evidence type="ECO:0000313" key="2">
    <source>
        <dbReference type="Proteomes" id="UP000054485"/>
    </source>
</evidence>
<dbReference type="AlphaFoldDB" id="A0A0D0B4V3"/>
<dbReference type="HOGENOM" id="CLU_1846424_0_0_1"/>
<reference evidence="1 2" key="1">
    <citation type="submission" date="2014-04" db="EMBL/GenBank/DDBJ databases">
        <authorList>
            <consortium name="DOE Joint Genome Institute"/>
            <person name="Kuo A."/>
            <person name="Ruytinx J."/>
            <person name="Rineau F."/>
            <person name="Colpaert J."/>
            <person name="Kohler A."/>
            <person name="Nagy L.G."/>
            <person name="Floudas D."/>
            <person name="Copeland A."/>
            <person name="Barry K.W."/>
            <person name="Cichocki N."/>
            <person name="Veneault-Fourrey C."/>
            <person name="LaButti K."/>
            <person name="Lindquist E.A."/>
            <person name="Lipzen A."/>
            <person name="Lundell T."/>
            <person name="Morin E."/>
            <person name="Murat C."/>
            <person name="Sun H."/>
            <person name="Tunlid A."/>
            <person name="Henrissat B."/>
            <person name="Grigoriev I.V."/>
            <person name="Hibbett D.S."/>
            <person name="Martin F."/>
            <person name="Nordberg H.P."/>
            <person name="Cantor M.N."/>
            <person name="Hua S.X."/>
        </authorList>
    </citation>
    <scope>NUCLEOTIDE SEQUENCE [LARGE SCALE GENOMIC DNA]</scope>
    <source>
        <strain evidence="1 2">UH-Slu-Lm8-n1</strain>
    </source>
</reference>
<proteinExistence type="predicted"/>
<reference evidence="2" key="2">
    <citation type="submission" date="2015-01" db="EMBL/GenBank/DDBJ databases">
        <title>Evolutionary Origins and Diversification of the Mycorrhizal Mutualists.</title>
        <authorList>
            <consortium name="DOE Joint Genome Institute"/>
            <consortium name="Mycorrhizal Genomics Consortium"/>
            <person name="Kohler A."/>
            <person name="Kuo A."/>
            <person name="Nagy L.G."/>
            <person name="Floudas D."/>
            <person name="Copeland A."/>
            <person name="Barry K.W."/>
            <person name="Cichocki N."/>
            <person name="Veneault-Fourrey C."/>
            <person name="LaButti K."/>
            <person name="Lindquist E.A."/>
            <person name="Lipzen A."/>
            <person name="Lundell T."/>
            <person name="Morin E."/>
            <person name="Murat C."/>
            <person name="Riley R."/>
            <person name="Ohm R."/>
            <person name="Sun H."/>
            <person name="Tunlid A."/>
            <person name="Henrissat B."/>
            <person name="Grigoriev I.V."/>
            <person name="Hibbett D.S."/>
            <person name="Martin F."/>
        </authorList>
    </citation>
    <scope>NUCLEOTIDE SEQUENCE [LARGE SCALE GENOMIC DNA]</scope>
    <source>
        <strain evidence="2">UH-Slu-Lm8-n1</strain>
    </source>
</reference>
<protein>
    <submittedName>
        <fullName evidence="1">Uncharacterized protein</fullName>
    </submittedName>
</protein>
<dbReference type="EMBL" id="KN835134">
    <property type="protein sequence ID" value="KIK49076.1"/>
    <property type="molecule type" value="Genomic_DNA"/>
</dbReference>
<dbReference type="InParanoid" id="A0A0D0B4V3"/>
<evidence type="ECO:0000313" key="1">
    <source>
        <dbReference type="EMBL" id="KIK49076.1"/>
    </source>
</evidence>
<keyword evidence="2" id="KW-1185">Reference proteome</keyword>